<reference evidence="1" key="1">
    <citation type="submission" date="2018-02" db="EMBL/GenBank/DDBJ databases">
        <title>The genomes of Aspergillus section Nigri reveals drivers in fungal speciation.</title>
        <authorList>
            <consortium name="DOE Joint Genome Institute"/>
            <person name="Vesth T.C."/>
            <person name="Nybo J."/>
            <person name="Theobald S."/>
            <person name="Brandl J."/>
            <person name="Frisvad J.C."/>
            <person name="Nielsen K.F."/>
            <person name="Lyhne E.K."/>
            <person name="Kogle M.E."/>
            <person name="Kuo A."/>
            <person name="Riley R."/>
            <person name="Clum A."/>
            <person name="Nolan M."/>
            <person name="Lipzen A."/>
            <person name="Salamov A."/>
            <person name="Henrissat B."/>
            <person name="Wiebenga A."/>
            <person name="De vries R.P."/>
            <person name="Grigoriev I.V."/>
            <person name="Mortensen U.H."/>
            <person name="Andersen M.R."/>
            <person name="Baker S.E."/>
        </authorList>
    </citation>
    <scope>NUCLEOTIDE SEQUENCE</scope>
    <source>
        <strain evidence="1">CBS 621.78</strain>
    </source>
</reference>
<dbReference type="EMBL" id="KZ825324">
    <property type="protein sequence ID" value="RAH48387.1"/>
    <property type="molecule type" value="Genomic_DNA"/>
</dbReference>
<protein>
    <submittedName>
        <fullName evidence="1">DNA repair protein Rad18</fullName>
    </submittedName>
</protein>
<proteinExistence type="predicted"/>
<keyword evidence="2" id="KW-1185">Reference proteome</keyword>
<sequence length="1129" mass="127764">MPSSKRPQAFSVDPNEERQSDAPPSRKRMRGTNSSGSDEVNDDDIQDTTSPYISEPPDDDEDELELRATQVIQEKYSFAGDEPNVPAEHGILERVECYNFMCHDHFYIELGPLINFVVGKNGSGKSAVLTAITLCLGGKASATNRGQSLKSFIKEGKESATIVVRIKNQGDGAYMPDDYGKSIIIERHFSKMGTSGFKIKSDSGRIVSTKKAELDSIIDYFTLQFDNPMNVLSQDMARQFLSSSSPSDKYKFFVKGVQLEQLDQDYRLIEESGDQIEAKLKSRVQDITILKSRQDAAKRKLDLSDQHESLRNHIRNLRNQMAWAQVEEQERIQDSLKTEMTTADEDIAAAEADLGSYERRIQEAERETELAAEFVQQATSKLETCQLSRDEIKHKMDAQLSERHGLQAQQRQIREYLRAAETRIAESRKKLADEHQRLSDISGGSFIRKQEELEQAKAGAEDARARFKEHEAERNRLYEKIGEAEKEVKLAAAPVNKVKADIEQAQSVLQNLSREGGARNSGFHERMPALTKAIEQEGSFRRRPVGPIGHYVSLLKPKWSSILENSLGTTLSSFVVTSKSDMNILSNIMQRVNCVCPIFIGSDGHLDTSNHEPDPNYDTALRVLQIDNELVRRQLIINHGIEQMLLIEDLEEASSVLFDGQKPRNVKRCYCIDPTNRRRGFHLSYSRNGEPSQAPVPAYNGSPRMKSDLASQISMQKDVLADLRRNLSDQEQSLRSARSSLEGCKQARVRHDRRSSELRIAVQKAEDLIDEITEALDKESVEDGRIDVLQTTLEEAEEEKRLNEGSLQDGIEAMDAMMEGLKAIKHELSAKEAEVYTMNEELRLAQNEAQMSMENRRRSIREKNAVIERISDSKKGRTRIQQRLEEIAARILDFSEKASLVSPRVAIAEGETAASLDKKLDRLHTDLRRYNQELGATREELAAQASRAKEAYEQALKQVNEFQTLAEVLKTTLDHRKKRWRIFRSHISSRAKAQFTYLLSERSFRGRLLTDHEGKLLDLQVEPDITKDSVGRGAKTLSGGEKSFSQVCLLLALWEAMGSPIRCLDEFDVYMDHINRKMAIDMLMLAARRSIGRQFILITPGSRAEISLAPDVRVKELAEPERGQTRLAF</sequence>
<name>A0ACD1GGL5_9EURO</name>
<evidence type="ECO:0000313" key="2">
    <source>
        <dbReference type="Proteomes" id="UP000249057"/>
    </source>
</evidence>
<organism evidence="1 2">
    <name type="scientific">Aspergillus brunneoviolaceus CBS 621.78</name>
    <dbReference type="NCBI Taxonomy" id="1450534"/>
    <lineage>
        <taxon>Eukaryota</taxon>
        <taxon>Fungi</taxon>
        <taxon>Dikarya</taxon>
        <taxon>Ascomycota</taxon>
        <taxon>Pezizomycotina</taxon>
        <taxon>Eurotiomycetes</taxon>
        <taxon>Eurotiomycetidae</taxon>
        <taxon>Eurotiales</taxon>
        <taxon>Aspergillaceae</taxon>
        <taxon>Aspergillus</taxon>
        <taxon>Aspergillus subgen. Circumdati</taxon>
    </lineage>
</organism>
<accession>A0ACD1GGL5</accession>
<dbReference type="Proteomes" id="UP000249057">
    <property type="component" value="Unassembled WGS sequence"/>
</dbReference>
<gene>
    <name evidence="1" type="ORF">BO95DRAFT_384046</name>
</gene>
<evidence type="ECO:0000313" key="1">
    <source>
        <dbReference type="EMBL" id="RAH48387.1"/>
    </source>
</evidence>